<organism evidence="2 3">
    <name type="scientific">Flavobacterium saliperosum</name>
    <dbReference type="NCBI Taxonomy" id="329186"/>
    <lineage>
        <taxon>Bacteria</taxon>
        <taxon>Pseudomonadati</taxon>
        <taxon>Bacteroidota</taxon>
        <taxon>Flavobacteriia</taxon>
        <taxon>Flavobacteriales</taxon>
        <taxon>Flavobacteriaceae</taxon>
        <taxon>Flavobacterium</taxon>
    </lineage>
</organism>
<name>A0A1G4VXM1_9FLAO</name>
<evidence type="ECO:0000313" key="3">
    <source>
        <dbReference type="Proteomes" id="UP000182124"/>
    </source>
</evidence>
<dbReference type="AlphaFoldDB" id="A0A1G4VXM1"/>
<proteinExistence type="predicted"/>
<keyword evidence="1" id="KW-0812">Transmembrane</keyword>
<feature type="transmembrane region" description="Helical" evidence="1">
    <location>
        <begin position="78"/>
        <end position="102"/>
    </location>
</feature>
<reference evidence="2 3" key="1">
    <citation type="submission" date="2016-10" db="EMBL/GenBank/DDBJ databases">
        <authorList>
            <person name="de Groot N.N."/>
        </authorList>
    </citation>
    <scope>NUCLEOTIDE SEQUENCE [LARGE SCALE GENOMIC DNA]</scope>
    <source>
        <strain evidence="2 3">CGMCC 1.3801</strain>
    </source>
</reference>
<gene>
    <name evidence="2" type="ORF">SAMN02927925_01849</name>
</gene>
<dbReference type="STRING" id="329186.SAMN02927925_01849"/>
<dbReference type="EMBL" id="FMTY01000004">
    <property type="protein sequence ID" value="SCX12753.1"/>
    <property type="molecule type" value="Genomic_DNA"/>
</dbReference>
<keyword evidence="1" id="KW-0472">Membrane</keyword>
<dbReference type="Proteomes" id="UP000182124">
    <property type="component" value="Unassembled WGS sequence"/>
</dbReference>
<sequence>MLSKLLLSEIKWVLLALVVSLVLVESINSSSFFSTAASGVPQTFFGLNLFLEILVFFVFSTFVVFGIRGFFEMYSHKFANVIIFISGILLTVVIFILCFQVLSLE</sequence>
<protein>
    <submittedName>
        <fullName evidence="2">Uncharacterized protein</fullName>
    </submittedName>
</protein>
<accession>A0A1G4VXM1</accession>
<feature type="transmembrane region" description="Helical" evidence="1">
    <location>
        <begin position="49"/>
        <end position="71"/>
    </location>
</feature>
<evidence type="ECO:0000313" key="2">
    <source>
        <dbReference type="EMBL" id="SCX12753.1"/>
    </source>
</evidence>
<keyword evidence="1" id="KW-1133">Transmembrane helix</keyword>
<evidence type="ECO:0000256" key="1">
    <source>
        <dbReference type="SAM" id="Phobius"/>
    </source>
</evidence>